<accession>A0ABU9E9L3</accession>
<dbReference type="PANTHER" id="PTHR33169">
    <property type="entry name" value="PADR-FAMILY TRANSCRIPTIONAL REGULATOR"/>
    <property type="match status" value="1"/>
</dbReference>
<name>A0ABU9E9L3_9BACT</name>
<dbReference type="EMBL" id="JBBHLI010000005">
    <property type="protein sequence ID" value="MEK9501433.1"/>
    <property type="molecule type" value="Genomic_DNA"/>
</dbReference>
<dbReference type="Pfam" id="PF03551">
    <property type="entry name" value="PadR"/>
    <property type="match status" value="1"/>
</dbReference>
<dbReference type="Proteomes" id="UP001484239">
    <property type="component" value="Unassembled WGS sequence"/>
</dbReference>
<dbReference type="InterPro" id="IPR036390">
    <property type="entry name" value="WH_DNA-bd_sf"/>
</dbReference>
<dbReference type="InterPro" id="IPR036388">
    <property type="entry name" value="WH-like_DNA-bd_sf"/>
</dbReference>
<feature type="domain" description="Transcription regulator PadR N-terminal" evidence="1">
    <location>
        <begin position="20"/>
        <end position="94"/>
    </location>
</feature>
<dbReference type="PANTHER" id="PTHR33169:SF13">
    <property type="entry name" value="PADR-FAMILY TRANSCRIPTIONAL REGULATOR"/>
    <property type="match status" value="1"/>
</dbReference>
<reference evidence="2 3" key="1">
    <citation type="submission" date="2024-02" db="EMBL/GenBank/DDBJ databases">
        <title>A novel Gemmatimonadota bacterium.</title>
        <authorList>
            <person name="Du Z.-J."/>
            <person name="Ye Y.-Q."/>
        </authorList>
    </citation>
    <scope>NUCLEOTIDE SEQUENCE [LARGE SCALE GENOMIC DNA]</scope>
    <source>
        <strain evidence="2 3">DH-20</strain>
    </source>
</reference>
<evidence type="ECO:0000313" key="2">
    <source>
        <dbReference type="EMBL" id="MEK9501433.1"/>
    </source>
</evidence>
<gene>
    <name evidence="2" type="ORF">WI372_10635</name>
</gene>
<evidence type="ECO:0000259" key="1">
    <source>
        <dbReference type="Pfam" id="PF03551"/>
    </source>
</evidence>
<dbReference type="InterPro" id="IPR005149">
    <property type="entry name" value="Tscrpt_reg_PadR_N"/>
</dbReference>
<keyword evidence="3" id="KW-1185">Reference proteome</keyword>
<dbReference type="SUPFAM" id="SSF46785">
    <property type="entry name" value="Winged helix' DNA-binding domain"/>
    <property type="match status" value="1"/>
</dbReference>
<protein>
    <submittedName>
        <fullName evidence="2">PadR family transcriptional regulator</fullName>
    </submittedName>
</protein>
<proteinExistence type="predicted"/>
<sequence>MSVVPDPESFLPLTPPEYHVLLALGDEALHGYAMMQSLDEKTEGREALLPGTLYTTLARMVKRELLDELAEPPEPGADRRRRYYRVSELGRAVARAESARLRRLLAVAERERLVPGSGG</sequence>
<dbReference type="Gene3D" id="1.10.10.10">
    <property type="entry name" value="Winged helix-like DNA-binding domain superfamily/Winged helix DNA-binding domain"/>
    <property type="match status" value="1"/>
</dbReference>
<organism evidence="2 3">
    <name type="scientific">Gaopeijia maritima</name>
    <dbReference type="NCBI Taxonomy" id="3119007"/>
    <lineage>
        <taxon>Bacteria</taxon>
        <taxon>Pseudomonadati</taxon>
        <taxon>Gemmatimonadota</taxon>
        <taxon>Longimicrobiia</taxon>
        <taxon>Gaopeijiales</taxon>
        <taxon>Gaopeijiaceae</taxon>
        <taxon>Gaopeijia</taxon>
    </lineage>
</organism>
<comment type="caution">
    <text evidence="2">The sequence shown here is derived from an EMBL/GenBank/DDBJ whole genome shotgun (WGS) entry which is preliminary data.</text>
</comment>
<dbReference type="InterPro" id="IPR052509">
    <property type="entry name" value="Metal_resp_DNA-bind_regulator"/>
</dbReference>
<evidence type="ECO:0000313" key="3">
    <source>
        <dbReference type="Proteomes" id="UP001484239"/>
    </source>
</evidence>
<dbReference type="RefSeq" id="WP_405275747.1">
    <property type="nucleotide sequence ID" value="NZ_CP144380.1"/>
</dbReference>